<feature type="chain" id="PRO_5034742544" evidence="4">
    <location>
        <begin position="20"/>
        <end position="609"/>
    </location>
</feature>
<reference evidence="6" key="1">
    <citation type="submission" date="2025-08" db="UniProtKB">
        <authorList>
            <consortium name="RefSeq"/>
        </authorList>
    </citation>
    <scope>IDENTIFICATION</scope>
    <source>
        <tissue evidence="6">Whole organism</tissue>
    </source>
</reference>
<feature type="compositionally biased region" description="Low complexity" evidence="3">
    <location>
        <begin position="551"/>
        <end position="569"/>
    </location>
</feature>
<dbReference type="GeneID" id="108668512"/>
<dbReference type="GO" id="GO:0062129">
    <property type="term" value="C:chitin-based extracellular matrix"/>
    <property type="evidence" value="ECO:0007669"/>
    <property type="project" value="TreeGrafter"/>
</dbReference>
<feature type="region of interest" description="Disordered" evidence="3">
    <location>
        <begin position="478"/>
        <end position="596"/>
    </location>
</feature>
<evidence type="ECO:0000313" key="5">
    <source>
        <dbReference type="Proteomes" id="UP000694843"/>
    </source>
</evidence>
<gene>
    <name evidence="6" type="primary">LOC108668512</name>
</gene>
<dbReference type="GO" id="GO:0008010">
    <property type="term" value="F:structural constituent of chitin-based larval cuticle"/>
    <property type="evidence" value="ECO:0007669"/>
    <property type="project" value="TreeGrafter"/>
</dbReference>
<dbReference type="AlphaFoldDB" id="A0A8B7NCB7"/>
<proteinExistence type="predicted"/>
<evidence type="ECO:0000256" key="4">
    <source>
        <dbReference type="SAM" id="SignalP"/>
    </source>
</evidence>
<dbReference type="RefSeq" id="XP_018011235.1">
    <property type="nucleotide sequence ID" value="XM_018155746.2"/>
</dbReference>
<feature type="compositionally biased region" description="Low complexity" evidence="3">
    <location>
        <begin position="516"/>
        <end position="529"/>
    </location>
</feature>
<dbReference type="Proteomes" id="UP000694843">
    <property type="component" value="Unplaced"/>
</dbReference>
<feature type="compositionally biased region" description="Low complexity" evidence="3">
    <location>
        <begin position="490"/>
        <end position="502"/>
    </location>
</feature>
<keyword evidence="1 2" id="KW-0193">Cuticle</keyword>
<feature type="compositionally biased region" description="Polar residues" evidence="3">
    <location>
        <begin position="311"/>
        <end position="341"/>
    </location>
</feature>
<feature type="compositionally biased region" description="Polar residues" evidence="3">
    <location>
        <begin position="530"/>
        <end position="543"/>
    </location>
</feature>
<keyword evidence="4" id="KW-0732">Signal</keyword>
<dbReference type="InterPro" id="IPR000618">
    <property type="entry name" value="Insect_cuticle"/>
</dbReference>
<keyword evidence="5" id="KW-1185">Reference proteome</keyword>
<feature type="region of interest" description="Disordered" evidence="3">
    <location>
        <begin position="193"/>
        <end position="357"/>
    </location>
</feature>
<name>A0A8B7NCB7_HYAAZ</name>
<dbReference type="PANTHER" id="PTHR10380:SF173">
    <property type="entry name" value="CUTICULAR PROTEIN 47EF, ISOFORM C-RELATED"/>
    <property type="match status" value="1"/>
</dbReference>
<accession>A0A8B7NCB7</accession>
<dbReference type="OrthoDB" id="6375301at2759"/>
<sequence length="609" mass="63760">MGVWNSLVVLSLVAAAAQSSPLPDEYDIPDVGNNRRAQYYVLHDDGSFKYGYDTGADAFESLKTNAAGEAQGKFGYKDEDGQQYNIEYTSGTGGFVAKGAHIPQVHPDVAAAFEAARSAAPFVDPLAGTEGDRSYNFNFAGDEHSRNEVSDSDGTVRGSYSYIDEFGRTRTYTYRAGKGIGFVIEGDDIPQPVQPLPTHVTTTQFGAPQGAATAAQRAATHRSAGATPGLSAKKTSFASHSAAASRPAAAVSSSATQRKASHSSASSSHKIPKPAATYFPPTQTASVAPAVQSTQSSSSASNRAAQKSQSGIRPSTRQFEAANTRSSQSPSGSYSFAYETSSHAREESGDDDNNVRGKFRFVADDDGEDRSVTYEAGSSTGFIAEGAHLPIGPIVPGAPTGQVTGRIVPVKEVTFIDPLADSDSDASYNFGFDSDTYSRSETADEDGNVVGTYSVLGDDNILRTYRFRAGKGIGFETEEVSATPGQRRASSSITSTSSQTQTKLSAPTGHRSTLGSVSHSSPASVVPSVTLNAPVSAHSSRTSAGAGHAGVATSSGTRSSFSSSAGVRSSVRRTSVKSSSDEVFPGFSLRQYDPTEGRGKYGYVLKFDD</sequence>
<dbReference type="PANTHER" id="PTHR10380">
    <property type="entry name" value="CUTICLE PROTEIN"/>
    <property type="match status" value="1"/>
</dbReference>
<feature type="compositionally biased region" description="Low complexity" evidence="3">
    <location>
        <begin position="285"/>
        <end position="310"/>
    </location>
</feature>
<evidence type="ECO:0000313" key="6">
    <source>
        <dbReference type="RefSeq" id="XP_018011235.1"/>
    </source>
</evidence>
<organism evidence="5 6">
    <name type="scientific">Hyalella azteca</name>
    <name type="common">Amphipod</name>
    <dbReference type="NCBI Taxonomy" id="294128"/>
    <lineage>
        <taxon>Eukaryota</taxon>
        <taxon>Metazoa</taxon>
        <taxon>Ecdysozoa</taxon>
        <taxon>Arthropoda</taxon>
        <taxon>Crustacea</taxon>
        <taxon>Multicrustacea</taxon>
        <taxon>Malacostraca</taxon>
        <taxon>Eumalacostraca</taxon>
        <taxon>Peracarida</taxon>
        <taxon>Amphipoda</taxon>
        <taxon>Senticaudata</taxon>
        <taxon>Talitrida</taxon>
        <taxon>Talitroidea</taxon>
        <taxon>Hyalellidae</taxon>
        <taxon>Hyalella</taxon>
    </lineage>
</organism>
<evidence type="ECO:0000256" key="2">
    <source>
        <dbReference type="PROSITE-ProRule" id="PRU00497"/>
    </source>
</evidence>
<dbReference type="PROSITE" id="PS51155">
    <property type="entry name" value="CHIT_BIND_RR_2"/>
    <property type="match status" value="4"/>
</dbReference>
<dbReference type="InterPro" id="IPR050468">
    <property type="entry name" value="Cuticle_Struct_Prot"/>
</dbReference>
<dbReference type="Pfam" id="PF00379">
    <property type="entry name" value="Chitin_bind_4"/>
    <property type="match status" value="4"/>
</dbReference>
<evidence type="ECO:0000256" key="3">
    <source>
        <dbReference type="SAM" id="MobiDB-lite"/>
    </source>
</evidence>
<protein>
    <submittedName>
        <fullName evidence="6">Mucin-22 isoform X3</fullName>
    </submittedName>
</protein>
<feature type="signal peptide" evidence="4">
    <location>
        <begin position="1"/>
        <end position="19"/>
    </location>
</feature>
<evidence type="ECO:0000256" key="1">
    <source>
        <dbReference type="ARBA" id="ARBA00022460"/>
    </source>
</evidence>
<feature type="compositionally biased region" description="Low complexity" evidence="3">
    <location>
        <begin position="201"/>
        <end position="255"/>
    </location>
</feature>